<evidence type="ECO:0000256" key="10">
    <source>
        <dbReference type="HAMAP-Rule" id="MF_00685"/>
    </source>
</evidence>
<comment type="function">
    <text evidence="2 10">Catalyzes the formation of the alpha-1,6-glucosidic linkages in glycogen by scission of a 1,4-alpha-linked oligosaccharide from growing alpha-1,4-glucan chains and the subsequent attachment of the oligosaccharide to the alpha-1,6 position.</text>
</comment>
<dbReference type="Gene3D" id="2.60.40.10">
    <property type="entry name" value="Immunoglobulins"/>
    <property type="match status" value="1"/>
</dbReference>
<evidence type="ECO:0000256" key="3">
    <source>
        <dbReference type="ARBA" id="ARBA00004964"/>
    </source>
</evidence>
<dbReference type="NCBIfam" id="TIGR01515">
    <property type="entry name" value="branching_enzym"/>
    <property type="match status" value="1"/>
</dbReference>
<dbReference type="InterPro" id="IPR013783">
    <property type="entry name" value="Ig-like_fold"/>
</dbReference>
<keyword evidence="5 10" id="KW-0321">Glycogen metabolism</keyword>
<comment type="caution">
    <text evidence="12">The sequence shown here is derived from an EMBL/GenBank/DDBJ whole genome shotgun (WGS) entry which is preliminary data.</text>
</comment>
<dbReference type="EMBL" id="JAVCAP010000022">
    <property type="protein sequence ID" value="MDP8568498.1"/>
    <property type="molecule type" value="Genomic_DNA"/>
</dbReference>
<comment type="catalytic activity">
    <reaction evidence="1 10">
        <text>Transfers a segment of a (1-&gt;4)-alpha-D-glucan chain to a primary hydroxy group in a similar glucan chain.</text>
        <dbReference type="EC" id="2.4.1.18"/>
    </reaction>
</comment>
<dbReference type="NCBIfam" id="NF008967">
    <property type="entry name" value="PRK12313.1"/>
    <property type="match status" value="1"/>
</dbReference>
<keyword evidence="9 10" id="KW-0119">Carbohydrate metabolism</keyword>
<proteinExistence type="inferred from homology"/>
<feature type="domain" description="Glycosyl hydrolase family 13 catalytic" evidence="11">
    <location>
        <begin position="258"/>
        <end position="617"/>
    </location>
</feature>
<dbReference type="PANTHER" id="PTHR43651">
    <property type="entry name" value="1,4-ALPHA-GLUCAN-BRANCHING ENZYME"/>
    <property type="match status" value="1"/>
</dbReference>
<dbReference type="Gene3D" id="3.20.20.80">
    <property type="entry name" value="Glycosidases"/>
    <property type="match status" value="1"/>
</dbReference>
<evidence type="ECO:0000313" key="13">
    <source>
        <dbReference type="Proteomes" id="UP001225906"/>
    </source>
</evidence>
<dbReference type="SUPFAM" id="SSF51011">
    <property type="entry name" value="Glycosyl hydrolase domain"/>
    <property type="match status" value="1"/>
</dbReference>
<dbReference type="Pfam" id="PF02806">
    <property type="entry name" value="Alpha-amylase_C"/>
    <property type="match status" value="1"/>
</dbReference>
<feature type="active site" description="Proton donor" evidence="10">
    <location>
        <position position="468"/>
    </location>
</feature>
<evidence type="ECO:0000256" key="9">
    <source>
        <dbReference type="ARBA" id="ARBA00023277"/>
    </source>
</evidence>
<evidence type="ECO:0000313" key="12">
    <source>
        <dbReference type="EMBL" id="MDP8568498.1"/>
    </source>
</evidence>
<dbReference type="HAMAP" id="MF_00685">
    <property type="entry name" value="GlgB"/>
    <property type="match status" value="1"/>
</dbReference>
<dbReference type="Proteomes" id="UP001225906">
    <property type="component" value="Unassembled WGS sequence"/>
</dbReference>
<dbReference type="InterPro" id="IPR017853">
    <property type="entry name" value="GH"/>
</dbReference>
<dbReference type="Gene3D" id="2.60.40.1180">
    <property type="entry name" value="Golgi alpha-mannosidase II"/>
    <property type="match status" value="1"/>
</dbReference>
<evidence type="ECO:0000256" key="8">
    <source>
        <dbReference type="ARBA" id="ARBA00023056"/>
    </source>
</evidence>
<dbReference type="PIRSF" id="PIRSF000463">
    <property type="entry name" value="GlgB"/>
    <property type="match status" value="1"/>
</dbReference>
<comment type="subunit">
    <text evidence="10">Monomer.</text>
</comment>
<dbReference type="CDD" id="cd11322">
    <property type="entry name" value="AmyAc_Glg_BE"/>
    <property type="match status" value="1"/>
</dbReference>
<keyword evidence="13" id="KW-1185">Reference proteome</keyword>
<dbReference type="EC" id="2.4.1.18" evidence="10"/>
<evidence type="ECO:0000256" key="5">
    <source>
        <dbReference type="ARBA" id="ARBA00022600"/>
    </source>
</evidence>
<dbReference type="GO" id="GO:0003844">
    <property type="term" value="F:1,4-alpha-glucan branching enzyme activity"/>
    <property type="evidence" value="ECO:0007669"/>
    <property type="project" value="UniProtKB-EC"/>
</dbReference>
<dbReference type="InterPro" id="IPR037439">
    <property type="entry name" value="Branching_enzy"/>
</dbReference>
<dbReference type="SMART" id="SM00642">
    <property type="entry name" value="Aamy"/>
    <property type="match status" value="1"/>
</dbReference>
<feature type="active site" description="Nucleophile" evidence="10">
    <location>
        <position position="415"/>
    </location>
</feature>
<comment type="similarity">
    <text evidence="4 10">Belongs to the glycosyl hydrolase 13 family. GlgB subfamily.</text>
</comment>
<dbReference type="PANTHER" id="PTHR43651:SF3">
    <property type="entry name" value="1,4-ALPHA-GLUCAN-BRANCHING ENZYME"/>
    <property type="match status" value="1"/>
</dbReference>
<dbReference type="InterPro" id="IPR014756">
    <property type="entry name" value="Ig_E-set"/>
</dbReference>
<dbReference type="InterPro" id="IPR013780">
    <property type="entry name" value="Glyco_hydro_b"/>
</dbReference>
<dbReference type="InterPro" id="IPR044143">
    <property type="entry name" value="GlgB_N_E_set_prok"/>
</dbReference>
<accession>A0ABT9JV83</accession>
<evidence type="ECO:0000256" key="6">
    <source>
        <dbReference type="ARBA" id="ARBA00022676"/>
    </source>
</evidence>
<keyword evidence="6 10" id="KW-0328">Glycosyltransferase</keyword>
<evidence type="ECO:0000256" key="4">
    <source>
        <dbReference type="ARBA" id="ARBA00009000"/>
    </source>
</evidence>
<evidence type="ECO:0000259" key="11">
    <source>
        <dbReference type="SMART" id="SM00642"/>
    </source>
</evidence>
<evidence type="ECO:0000256" key="7">
    <source>
        <dbReference type="ARBA" id="ARBA00022679"/>
    </source>
</evidence>
<dbReference type="InterPro" id="IPR006048">
    <property type="entry name" value="A-amylase/branching_C"/>
</dbReference>
<evidence type="ECO:0000256" key="1">
    <source>
        <dbReference type="ARBA" id="ARBA00000826"/>
    </source>
</evidence>
<organism evidence="12 13">
    <name type="scientific">Methylophilus aquaticus</name>
    <dbReference type="NCBI Taxonomy" id="1971610"/>
    <lineage>
        <taxon>Bacteria</taxon>
        <taxon>Pseudomonadati</taxon>
        <taxon>Pseudomonadota</taxon>
        <taxon>Betaproteobacteria</taxon>
        <taxon>Nitrosomonadales</taxon>
        <taxon>Methylophilaceae</taxon>
        <taxon>Methylophilus</taxon>
    </lineage>
</organism>
<sequence>MSAKPSVTQPIDTLHFQRILDATHHDPFQFLGVHASSAKGAAWCIRVFFPQAEQGWVKIGENWQVLQLKHHQGLFTYTDKEEIKAPVKLRIKARGNPEPYEIVDAYSLPATLNPDDLYLFAEGKLFEAYNSLGAIPMKVAGVDGVRFAVWAPNAERVSVVGSFNQWDGRVHAMRVHGSSGVWELFIPHLTEHDLYKFEIRNREHGYVVVKVDPYGRAFEARPGTANRITQSHYTWEDTAWLAKRQQDDWLHAPFNCYEVHLGSWQRDGNGHFMSYRDMADRLIPHVKDMGYTHIELLPIAEHPLNESWGYQVTGYFAPTQRFGSPDELKYLIDRCHQANIGVILDWVPGHFPKDDWALARFDGTALYEHADPRMGEHMDWGTYIFNYGRNEVRSFLLSNAYYWLKEFHIDGLRVDAVASMLYLDYSRKEGEWLPNQYGGRENLDVIEFLKQLNMMVGERFPGVLTIAEESTAWPAVSRPVYAGGLGFSMKWNMGWMNDVLTYMQLDPVYRQYHHNRLTFGQMYAYSENFVLPFSHDEVVHGKKSLLEKMPGDKWQQFANLRLLFTLQMTTPGKKLNFMGNEFGQSREWSVNQSLDWHLTEDKCEHHALHRGIQSAMRDLNHVYFKQNALHTFDFEAQGFQWIDCQDASQSILSYIRRGNDHTFAIIVLNFTPVPRQRYRLGVPEPGHYQEIFNSDAACYGGSNIGNVHGCTTESVPWMDYPVSISLNLPPLAGVILQLQKQDKLT</sequence>
<keyword evidence="8 10" id="KW-0320">Glycogen biosynthesis</keyword>
<dbReference type="InterPro" id="IPR054169">
    <property type="entry name" value="GlgB_N"/>
</dbReference>
<dbReference type="InterPro" id="IPR006047">
    <property type="entry name" value="GH13_cat_dom"/>
</dbReference>
<dbReference type="Pfam" id="PF02922">
    <property type="entry name" value="CBM_48"/>
    <property type="match status" value="1"/>
</dbReference>
<evidence type="ECO:0000256" key="2">
    <source>
        <dbReference type="ARBA" id="ARBA00002953"/>
    </source>
</evidence>
<comment type="pathway">
    <text evidence="3 10">Glycan biosynthesis; glycogen biosynthesis.</text>
</comment>
<dbReference type="CDD" id="cd02855">
    <property type="entry name" value="E_set_GBE_prok_N"/>
    <property type="match status" value="1"/>
</dbReference>
<keyword evidence="7 10" id="KW-0808">Transferase</keyword>
<name>A0ABT9JV83_9PROT</name>
<dbReference type="SUPFAM" id="SSF81296">
    <property type="entry name" value="E set domains"/>
    <property type="match status" value="2"/>
</dbReference>
<dbReference type="SUPFAM" id="SSF51445">
    <property type="entry name" value="(Trans)glycosidases"/>
    <property type="match status" value="1"/>
</dbReference>
<dbReference type="Pfam" id="PF22019">
    <property type="entry name" value="GlgB_N"/>
    <property type="match status" value="1"/>
</dbReference>
<dbReference type="NCBIfam" id="NF003811">
    <property type="entry name" value="PRK05402.1"/>
    <property type="match status" value="1"/>
</dbReference>
<dbReference type="InterPro" id="IPR004193">
    <property type="entry name" value="Glyco_hydro_13_N"/>
</dbReference>
<dbReference type="InterPro" id="IPR006407">
    <property type="entry name" value="GlgB"/>
</dbReference>
<gene>
    <name evidence="10 12" type="primary">glgB</name>
    <name evidence="12" type="ORF">Q9291_11625</name>
</gene>
<protein>
    <recommendedName>
        <fullName evidence="10">1,4-alpha-glucan branching enzyme GlgB</fullName>
        <ecNumber evidence="10">2.4.1.18</ecNumber>
    </recommendedName>
    <alternativeName>
        <fullName evidence="10">1,4-alpha-D-glucan:1,4-alpha-D-glucan 6-glucosyl-transferase</fullName>
    </alternativeName>
    <alternativeName>
        <fullName evidence="10">Alpha-(1-&gt;4)-glucan branching enzyme</fullName>
    </alternativeName>
    <alternativeName>
        <fullName evidence="10">Glycogen branching enzyme</fullName>
        <shortName evidence="10">BE</shortName>
    </alternativeName>
</protein>
<dbReference type="Pfam" id="PF00128">
    <property type="entry name" value="Alpha-amylase"/>
    <property type="match status" value="2"/>
</dbReference>
<reference evidence="13" key="1">
    <citation type="journal article" date="2019" name="Int. J. Syst. Evol. Microbiol.">
        <title>The Global Catalogue of Microorganisms (GCM) 10K type strain sequencing project: providing services to taxonomists for standard genome sequencing and annotation.</title>
        <authorList>
            <consortium name="The Broad Institute Genomics Platform"/>
            <consortium name="The Broad Institute Genome Sequencing Center for Infectious Disease"/>
            <person name="Wu L."/>
            <person name="Ma J."/>
        </authorList>
    </citation>
    <scope>NUCLEOTIDE SEQUENCE [LARGE SCALE GENOMIC DNA]</scope>
    <source>
        <strain evidence="13">VKM B-3159</strain>
    </source>
</reference>